<dbReference type="AlphaFoldDB" id="A0A926N586"/>
<proteinExistence type="predicted"/>
<feature type="domain" description="NADH:flavin oxidoreductase/NADH oxidase N-terminal" evidence="1">
    <location>
        <begin position="9"/>
        <end position="339"/>
    </location>
</feature>
<dbReference type="GO" id="GO:0010181">
    <property type="term" value="F:FMN binding"/>
    <property type="evidence" value="ECO:0007669"/>
    <property type="project" value="InterPro"/>
</dbReference>
<gene>
    <name evidence="2" type="ORF">IC620_04110</name>
</gene>
<dbReference type="RefSeq" id="WP_191141604.1">
    <property type="nucleotide sequence ID" value="NZ_JACXAH010000004.1"/>
</dbReference>
<sequence length="354" mass="39594">MKSKTTLDKFFEPVEIGAWQLKNRVVMAPMTRCFANDETGVVGDDIVAYYRKRAADGIGLIITEGTIISPRGKGYSRVPGLYTKEQINAWRKVTDAVHQEGGKIIAQIWHVGRLSHHELTGGLPPQSASAIRAEGIMPRYRKPYDLPQEMSKIEIKEVISEYAQAAKNAIEAGFDGVEIHGAGGYLIDQFNSDISNQRSDEYGGNLKQRLTFMKEVLRAVIEVVGANRVVIRFSEGKIDQPHYRWEDLEATIRDFVEAFHESGVEMIHFSTLDFSEVREDGKTISQLLRKYWSKVIIGVGGLNPTKAEEALIAGTIDLAAIGRPLLANPDYLSRIKNDISPISYDSTKHLLKLY</sequence>
<keyword evidence="3" id="KW-1185">Reference proteome</keyword>
<dbReference type="PANTHER" id="PTHR22893">
    <property type="entry name" value="NADH OXIDOREDUCTASE-RELATED"/>
    <property type="match status" value="1"/>
</dbReference>
<dbReference type="EMBL" id="JACXAH010000004">
    <property type="protein sequence ID" value="MBD1371539.1"/>
    <property type="molecule type" value="Genomic_DNA"/>
</dbReference>
<dbReference type="Pfam" id="PF00724">
    <property type="entry name" value="Oxidored_FMN"/>
    <property type="match status" value="1"/>
</dbReference>
<dbReference type="CDD" id="cd02933">
    <property type="entry name" value="OYE_like_FMN"/>
    <property type="match status" value="1"/>
</dbReference>
<reference evidence="2" key="1">
    <citation type="submission" date="2020-09" db="EMBL/GenBank/DDBJ databases">
        <title>A novel bacterium of genus Hazenella, isolated from South China Sea.</title>
        <authorList>
            <person name="Huang H."/>
            <person name="Mo K."/>
            <person name="Hu Y."/>
        </authorList>
    </citation>
    <scope>NUCLEOTIDE SEQUENCE</scope>
    <source>
        <strain evidence="2">IB182357</strain>
    </source>
</reference>
<dbReference type="Proteomes" id="UP000661691">
    <property type="component" value="Unassembled WGS sequence"/>
</dbReference>
<evidence type="ECO:0000259" key="1">
    <source>
        <dbReference type="Pfam" id="PF00724"/>
    </source>
</evidence>
<accession>A0A926N586</accession>
<evidence type="ECO:0000313" key="2">
    <source>
        <dbReference type="EMBL" id="MBD1371539.1"/>
    </source>
</evidence>
<protein>
    <submittedName>
        <fullName evidence="2">Alkene reductase</fullName>
    </submittedName>
</protein>
<organism evidence="2 3">
    <name type="scientific">Polycladospora coralii</name>
    <dbReference type="NCBI Taxonomy" id="2771432"/>
    <lineage>
        <taxon>Bacteria</taxon>
        <taxon>Bacillati</taxon>
        <taxon>Bacillota</taxon>
        <taxon>Bacilli</taxon>
        <taxon>Bacillales</taxon>
        <taxon>Thermoactinomycetaceae</taxon>
        <taxon>Polycladospora</taxon>
    </lineage>
</organism>
<dbReference type="InterPro" id="IPR001155">
    <property type="entry name" value="OxRdtase_FMN_N"/>
</dbReference>
<dbReference type="InterPro" id="IPR013785">
    <property type="entry name" value="Aldolase_TIM"/>
</dbReference>
<dbReference type="PANTHER" id="PTHR22893:SF91">
    <property type="entry name" value="NADPH DEHYDROGENASE 2-RELATED"/>
    <property type="match status" value="1"/>
</dbReference>
<comment type="caution">
    <text evidence="2">The sequence shown here is derived from an EMBL/GenBank/DDBJ whole genome shotgun (WGS) entry which is preliminary data.</text>
</comment>
<name>A0A926N586_9BACL</name>
<dbReference type="SUPFAM" id="SSF51395">
    <property type="entry name" value="FMN-linked oxidoreductases"/>
    <property type="match status" value="1"/>
</dbReference>
<evidence type="ECO:0000313" key="3">
    <source>
        <dbReference type="Proteomes" id="UP000661691"/>
    </source>
</evidence>
<dbReference type="GO" id="GO:0016491">
    <property type="term" value="F:oxidoreductase activity"/>
    <property type="evidence" value="ECO:0007669"/>
    <property type="project" value="InterPro"/>
</dbReference>
<dbReference type="Gene3D" id="3.20.20.70">
    <property type="entry name" value="Aldolase class I"/>
    <property type="match status" value="1"/>
</dbReference>
<dbReference type="InterPro" id="IPR045247">
    <property type="entry name" value="Oye-like"/>
</dbReference>